<dbReference type="RefSeq" id="WP_126521036.1">
    <property type="nucleotide sequence ID" value="NZ_RXNU01000007.1"/>
</dbReference>
<sequence>MKTRDKIIHASLKLFNERGERNITTNHIAAYLNISPGNLYYHFRNKEDIISSIFLLYEAHLDSGFQPYMGQEVNLELLVGYFDTMFETLWEFRFMYDNLTDILTRDEAVLKRYQHTQQQALTRSSHILSKLRQDGVLAIEQEQITPLADTMRMIACFWIGYKQTHSINATITKASLYEGLLRVLMIFKAHATPESQGTFTRLEQHYQAMANTCFMPSLDVHSLAS</sequence>
<gene>
    <name evidence="4" type="ORF">EKG38_14990</name>
</gene>
<dbReference type="PANTHER" id="PTHR43479:SF12">
    <property type="entry name" value="TRANSCRIPTIONAL REGULATORY PROTEIN"/>
    <property type="match status" value="1"/>
</dbReference>
<dbReference type="Gene3D" id="1.10.357.10">
    <property type="entry name" value="Tetracycline Repressor, domain 2"/>
    <property type="match status" value="1"/>
</dbReference>
<evidence type="ECO:0000256" key="2">
    <source>
        <dbReference type="PROSITE-ProRule" id="PRU00335"/>
    </source>
</evidence>
<evidence type="ECO:0000313" key="4">
    <source>
        <dbReference type="EMBL" id="RTR38261.1"/>
    </source>
</evidence>
<dbReference type="GO" id="GO:0003677">
    <property type="term" value="F:DNA binding"/>
    <property type="evidence" value="ECO:0007669"/>
    <property type="project" value="UniProtKB-UniRule"/>
</dbReference>
<name>A0A3S0RX29_9GAMM</name>
<dbReference type="PRINTS" id="PR00455">
    <property type="entry name" value="HTHTETR"/>
</dbReference>
<dbReference type="PANTHER" id="PTHR43479">
    <property type="entry name" value="ACREF/ENVCD OPERON REPRESSOR-RELATED"/>
    <property type="match status" value="1"/>
</dbReference>
<reference evidence="4 5" key="1">
    <citation type="submission" date="2018-12" db="EMBL/GenBank/DDBJ databases">
        <authorList>
            <person name="Yu L."/>
        </authorList>
    </citation>
    <scope>NUCLEOTIDE SEQUENCE [LARGE SCALE GENOMIC DNA]</scope>
    <source>
        <strain evidence="4 5">HAW-EB2</strain>
    </source>
</reference>
<dbReference type="InterPro" id="IPR009057">
    <property type="entry name" value="Homeodomain-like_sf"/>
</dbReference>
<dbReference type="InterPro" id="IPR001647">
    <property type="entry name" value="HTH_TetR"/>
</dbReference>
<keyword evidence="1 2" id="KW-0238">DNA-binding</keyword>
<dbReference type="Pfam" id="PF00440">
    <property type="entry name" value="TetR_N"/>
    <property type="match status" value="1"/>
</dbReference>
<dbReference type="InterPro" id="IPR050624">
    <property type="entry name" value="HTH-type_Tx_Regulator"/>
</dbReference>
<accession>A0A3S0RX29</accession>
<protein>
    <submittedName>
        <fullName evidence="4">TetR/AcrR family transcriptional regulator</fullName>
    </submittedName>
</protein>
<feature type="domain" description="HTH tetR-type" evidence="3">
    <location>
        <begin position="1"/>
        <end position="61"/>
    </location>
</feature>
<proteinExistence type="predicted"/>
<evidence type="ECO:0000259" key="3">
    <source>
        <dbReference type="PROSITE" id="PS50977"/>
    </source>
</evidence>
<dbReference type="Proteomes" id="UP000267448">
    <property type="component" value="Unassembled WGS sequence"/>
</dbReference>
<dbReference type="SUPFAM" id="SSF46689">
    <property type="entry name" value="Homeodomain-like"/>
    <property type="match status" value="1"/>
</dbReference>
<dbReference type="OrthoDB" id="8770705at2"/>
<organism evidence="4 5">
    <name type="scientific">Shewanella canadensis</name>
    <dbReference type="NCBI Taxonomy" id="271096"/>
    <lineage>
        <taxon>Bacteria</taxon>
        <taxon>Pseudomonadati</taxon>
        <taxon>Pseudomonadota</taxon>
        <taxon>Gammaproteobacteria</taxon>
        <taxon>Alteromonadales</taxon>
        <taxon>Shewanellaceae</taxon>
        <taxon>Shewanella</taxon>
    </lineage>
</organism>
<comment type="caution">
    <text evidence="4">The sequence shown here is derived from an EMBL/GenBank/DDBJ whole genome shotgun (WGS) entry which is preliminary data.</text>
</comment>
<dbReference type="AlphaFoldDB" id="A0A3S0RX29"/>
<dbReference type="InterPro" id="IPR025722">
    <property type="entry name" value="TetR"/>
</dbReference>
<feature type="DNA-binding region" description="H-T-H motif" evidence="2">
    <location>
        <begin position="24"/>
        <end position="43"/>
    </location>
</feature>
<dbReference type="EMBL" id="RXNU01000007">
    <property type="protein sequence ID" value="RTR38261.1"/>
    <property type="molecule type" value="Genomic_DNA"/>
</dbReference>
<evidence type="ECO:0000313" key="5">
    <source>
        <dbReference type="Proteomes" id="UP000267448"/>
    </source>
</evidence>
<keyword evidence="5" id="KW-1185">Reference proteome</keyword>
<dbReference type="Pfam" id="PF13972">
    <property type="entry name" value="TetR"/>
    <property type="match status" value="1"/>
</dbReference>
<dbReference type="PROSITE" id="PS50977">
    <property type="entry name" value="HTH_TETR_2"/>
    <property type="match status" value="1"/>
</dbReference>
<evidence type="ECO:0000256" key="1">
    <source>
        <dbReference type="ARBA" id="ARBA00023125"/>
    </source>
</evidence>